<reference evidence="1" key="1">
    <citation type="submission" date="2022-11" db="EMBL/GenBank/DDBJ databases">
        <title>Genome Sequence of Nemania bipapillata.</title>
        <authorList>
            <person name="Buettner E."/>
        </authorList>
    </citation>
    <scope>NUCLEOTIDE SEQUENCE</scope>
    <source>
        <strain evidence="1">CP14</strain>
    </source>
</reference>
<dbReference type="Proteomes" id="UP001153334">
    <property type="component" value="Unassembled WGS sequence"/>
</dbReference>
<sequence length="617" mass="66047">MTLSLWGNLTMLALAMFTSFAMAQTFNMYPDVDATALASALGFSTECLSAFLCTDDCLQSSSQWFDAIYADCADTDTIAIDKKLVPADSIAIRYSDGIGLACMTDLDLDIQSYDIPPSSTTTGSPTSSSTVTLPSETPTDIPSPNVTVTLNNSTGNFSYCWLESQSWVGQDPDPDCAADPTNVFCTDPDSQKRIANVYNDTILCSNCFLSVLWWRINSPFLPDTDYSDYLIEQFQDIKDVCNVTMPDSLIRTLPSYAAAPSPTILPPGTDPNENVAQLGSSAQPAGLVIHSPQSMVYLLEVFKQQQARQCESDMCFDSKLIGWRSEFQGQYICIGPPGGGYTLPPPINGTDTTSSDQNRGGQGPQGVTPTANSTLSAPSQDGIASDCNAFAYATTGDTCFDMSQRFSITLAQLTTWNPVLGYPDGHNCTTQFWAGYDYCVGVPGSGSTTTTTTSKTTTTSSLPFPTQSGIDPNCNSYAEAVTGDYCFKFASDHNITTDQLYAWNKILGANGADCSTQFQAGYDYCVGVATTSTTTTTPTTTTSPPIPTQTGLAANCNKIVVAQSGDFCFMFAQENNISTAQLYAWNPVLGPNGENCSTQFQAGYGYCFENGTGIGID</sequence>
<protein>
    <submittedName>
        <fullName evidence="1">Uncharacterized protein</fullName>
    </submittedName>
</protein>
<organism evidence="1 2">
    <name type="scientific">Nemania bipapillata</name>
    <dbReference type="NCBI Taxonomy" id="110536"/>
    <lineage>
        <taxon>Eukaryota</taxon>
        <taxon>Fungi</taxon>
        <taxon>Dikarya</taxon>
        <taxon>Ascomycota</taxon>
        <taxon>Pezizomycotina</taxon>
        <taxon>Sordariomycetes</taxon>
        <taxon>Xylariomycetidae</taxon>
        <taxon>Xylariales</taxon>
        <taxon>Xylariaceae</taxon>
        <taxon>Nemania</taxon>
    </lineage>
</organism>
<dbReference type="EMBL" id="JAPESX010000004">
    <property type="protein sequence ID" value="KAJ8124182.1"/>
    <property type="molecule type" value="Genomic_DNA"/>
</dbReference>
<comment type="caution">
    <text evidence="1">The sequence shown here is derived from an EMBL/GenBank/DDBJ whole genome shotgun (WGS) entry which is preliminary data.</text>
</comment>
<evidence type="ECO:0000313" key="1">
    <source>
        <dbReference type="EMBL" id="KAJ8124182.1"/>
    </source>
</evidence>
<name>A0ACC2JA29_9PEZI</name>
<accession>A0ACC2JA29</accession>
<keyword evidence="2" id="KW-1185">Reference proteome</keyword>
<gene>
    <name evidence="1" type="ORF">ONZ43_g37</name>
</gene>
<evidence type="ECO:0000313" key="2">
    <source>
        <dbReference type="Proteomes" id="UP001153334"/>
    </source>
</evidence>
<proteinExistence type="predicted"/>